<reference evidence="3" key="1">
    <citation type="journal article" date="2018" name="Nat. Plants">
        <title>Whole-genome landscape of Medicago truncatula symbiotic genes.</title>
        <authorList>
            <person name="Pecrix Y."/>
            <person name="Staton S.E."/>
            <person name="Sallet E."/>
            <person name="Lelandais-Briere C."/>
            <person name="Moreau S."/>
            <person name="Carrere S."/>
            <person name="Blein T."/>
            <person name="Jardinaud M.F."/>
            <person name="Latrasse D."/>
            <person name="Zouine M."/>
            <person name="Zahm M."/>
            <person name="Kreplak J."/>
            <person name="Mayjonade B."/>
            <person name="Satge C."/>
            <person name="Perez M."/>
            <person name="Cauet S."/>
            <person name="Marande W."/>
            <person name="Chantry-Darmon C."/>
            <person name="Lopez-Roques C."/>
            <person name="Bouchez O."/>
            <person name="Berard A."/>
            <person name="Debelle F."/>
            <person name="Munos S."/>
            <person name="Bendahmane A."/>
            <person name="Berges H."/>
            <person name="Niebel A."/>
            <person name="Buitink J."/>
            <person name="Frugier F."/>
            <person name="Benhamed M."/>
            <person name="Crespi M."/>
            <person name="Gouzy J."/>
            <person name="Gamas P."/>
        </authorList>
    </citation>
    <scope>NUCLEOTIDE SEQUENCE [LARGE SCALE GENOMIC DNA]</scope>
    <source>
        <strain evidence="3">cv. Jemalong A17</strain>
    </source>
</reference>
<proteinExistence type="predicted"/>
<dbReference type="Proteomes" id="UP000265566">
    <property type="component" value="Chromosome 4"/>
</dbReference>
<comment type="caution">
    <text evidence="2">The sequence shown here is derived from an EMBL/GenBank/DDBJ whole genome shotgun (WGS) entry which is preliminary data.</text>
</comment>
<sequence>MTPSPLRRSRADMTSLSKETPSCFAIVPQKTPPSNSLKHQ</sequence>
<feature type="region of interest" description="Disordered" evidence="1">
    <location>
        <begin position="1"/>
        <end position="40"/>
    </location>
</feature>
<evidence type="ECO:0000256" key="1">
    <source>
        <dbReference type="SAM" id="MobiDB-lite"/>
    </source>
</evidence>
<name>A0A396ILJ4_MEDTR</name>
<dbReference type="Gramene" id="rna27585">
    <property type="protein sequence ID" value="RHN64735.1"/>
    <property type="gene ID" value="gene27585"/>
</dbReference>
<gene>
    <name evidence="2" type="ORF">MtrunA17_Chr4g0072311</name>
</gene>
<evidence type="ECO:0000313" key="2">
    <source>
        <dbReference type="EMBL" id="RHN64735.1"/>
    </source>
</evidence>
<protein>
    <submittedName>
        <fullName evidence="2">Uncharacterized protein</fullName>
    </submittedName>
</protein>
<evidence type="ECO:0000313" key="3">
    <source>
        <dbReference type="Proteomes" id="UP000265566"/>
    </source>
</evidence>
<accession>A0A396ILJ4</accession>
<organism evidence="2 3">
    <name type="scientific">Medicago truncatula</name>
    <name type="common">Barrel medic</name>
    <name type="synonym">Medicago tribuloides</name>
    <dbReference type="NCBI Taxonomy" id="3880"/>
    <lineage>
        <taxon>Eukaryota</taxon>
        <taxon>Viridiplantae</taxon>
        <taxon>Streptophyta</taxon>
        <taxon>Embryophyta</taxon>
        <taxon>Tracheophyta</taxon>
        <taxon>Spermatophyta</taxon>
        <taxon>Magnoliopsida</taxon>
        <taxon>eudicotyledons</taxon>
        <taxon>Gunneridae</taxon>
        <taxon>Pentapetalae</taxon>
        <taxon>rosids</taxon>
        <taxon>fabids</taxon>
        <taxon>Fabales</taxon>
        <taxon>Fabaceae</taxon>
        <taxon>Papilionoideae</taxon>
        <taxon>50 kb inversion clade</taxon>
        <taxon>NPAAA clade</taxon>
        <taxon>Hologalegina</taxon>
        <taxon>IRL clade</taxon>
        <taxon>Trifolieae</taxon>
        <taxon>Medicago</taxon>
    </lineage>
</organism>
<dbReference type="AlphaFoldDB" id="A0A396ILJ4"/>
<dbReference type="EMBL" id="PSQE01000004">
    <property type="protein sequence ID" value="RHN64735.1"/>
    <property type="molecule type" value="Genomic_DNA"/>
</dbReference>